<comment type="caution">
    <text evidence="1">The sequence shown here is derived from an EMBL/GenBank/DDBJ whole genome shotgun (WGS) entry which is preliminary data.</text>
</comment>
<dbReference type="EMBL" id="ANIY01004222">
    <property type="protein sequence ID" value="ETP30743.1"/>
    <property type="molecule type" value="Genomic_DNA"/>
</dbReference>
<organism evidence="1 2">
    <name type="scientific">Phytophthora nicotianae P10297</name>
    <dbReference type="NCBI Taxonomy" id="1317064"/>
    <lineage>
        <taxon>Eukaryota</taxon>
        <taxon>Sar</taxon>
        <taxon>Stramenopiles</taxon>
        <taxon>Oomycota</taxon>
        <taxon>Peronosporomycetes</taxon>
        <taxon>Peronosporales</taxon>
        <taxon>Peronosporaceae</taxon>
        <taxon>Phytophthora</taxon>
    </lineage>
</organism>
<name>W2Y7Y5_PHYNI</name>
<proteinExistence type="predicted"/>
<protein>
    <submittedName>
        <fullName evidence="1">Uncharacterized protein</fullName>
    </submittedName>
</protein>
<reference evidence="1 2" key="1">
    <citation type="submission" date="2013-11" db="EMBL/GenBank/DDBJ databases">
        <title>The Genome Sequence of Phytophthora parasitica P10297.</title>
        <authorList>
            <consortium name="The Broad Institute Genomics Platform"/>
            <person name="Russ C."/>
            <person name="Tyler B."/>
            <person name="Panabieres F."/>
            <person name="Shan W."/>
            <person name="Tripathy S."/>
            <person name="Grunwald N."/>
            <person name="Machado M."/>
            <person name="Johnson C.S."/>
            <person name="Walker B."/>
            <person name="Young S.K."/>
            <person name="Zeng Q."/>
            <person name="Gargeya S."/>
            <person name="Fitzgerald M."/>
            <person name="Haas B."/>
            <person name="Abouelleil A."/>
            <person name="Allen A.W."/>
            <person name="Alvarado L."/>
            <person name="Arachchi H.M."/>
            <person name="Berlin A.M."/>
            <person name="Chapman S.B."/>
            <person name="Gainer-Dewar J."/>
            <person name="Goldberg J."/>
            <person name="Griggs A."/>
            <person name="Gujja S."/>
            <person name="Hansen M."/>
            <person name="Howarth C."/>
            <person name="Imamovic A."/>
            <person name="Ireland A."/>
            <person name="Larimer J."/>
            <person name="McCowan C."/>
            <person name="Murphy C."/>
            <person name="Pearson M."/>
            <person name="Poon T.W."/>
            <person name="Priest M."/>
            <person name="Roberts A."/>
            <person name="Saif S."/>
            <person name="Shea T."/>
            <person name="Sisk P."/>
            <person name="Sykes S."/>
            <person name="Wortman J."/>
            <person name="Nusbaum C."/>
            <person name="Birren B."/>
        </authorList>
    </citation>
    <scope>NUCLEOTIDE SEQUENCE [LARGE SCALE GENOMIC DNA]</scope>
    <source>
        <strain evidence="1 2">P10297</strain>
    </source>
</reference>
<evidence type="ECO:0000313" key="1">
    <source>
        <dbReference type="EMBL" id="ETP30743.1"/>
    </source>
</evidence>
<dbReference type="Proteomes" id="UP000018948">
    <property type="component" value="Unassembled WGS sequence"/>
</dbReference>
<evidence type="ECO:0000313" key="2">
    <source>
        <dbReference type="Proteomes" id="UP000018948"/>
    </source>
</evidence>
<sequence>MNKRLLRSYNMDVLEENNEERINVGPGALSQAKRLTSRDIDVIYAAHNVQTDRSNIDKLFKHAKDGKIDVSPESGVITFAPSSRKIATLAAKISTQLFFFGATFKDQIDLEREEMADNADNEDFVQFMSFAGVSCASLSTNDEIGS</sequence>
<gene>
    <name evidence="1" type="ORF">F442_20319</name>
</gene>
<dbReference type="AlphaFoldDB" id="W2Y7Y5"/>
<accession>W2Y7Y5</accession>